<dbReference type="Gene3D" id="3.90.550.10">
    <property type="entry name" value="Spore Coat Polysaccharide Biosynthesis Protein SpsA, Chain A"/>
    <property type="match status" value="1"/>
</dbReference>
<dbReference type="PANTHER" id="PTHR43685:SF11">
    <property type="entry name" value="GLYCOSYLTRANSFERASE TAGX-RELATED"/>
    <property type="match status" value="1"/>
</dbReference>
<name>A0A9X2AQS9_9GAMM</name>
<dbReference type="PANTHER" id="PTHR43685">
    <property type="entry name" value="GLYCOSYLTRANSFERASE"/>
    <property type="match status" value="1"/>
</dbReference>
<dbReference type="InterPro" id="IPR001173">
    <property type="entry name" value="Glyco_trans_2-like"/>
</dbReference>
<dbReference type="Pfam" id="PF00535">
    <property type="entry name" value="Glycos_transf_2"/>
    <property type="match status" value="1"/>
</dbReference>
<evidence type="ECO:0000313" key="3">
    <source>
        <dbReference type="Proteomes" id="UP001139682"/>
    </source>
</evidence>
<sequence>MSTALQPLVSVIVPCYNYGEFVGEAIASILRQDYSNFELIVIDDGSTDNSVDNIAKALQDWPSASNACRVEFIKQSNQGVSAALNAGLALASGEFIATFDADDVMAPGRLRLQAEYLATHPEVGCVGGVPIRIDHQGDLLPKKQKKRAVRRYDFSQALAQSLVVGGNLAVYRREAMLAVGGYDPAIRVQDFQMTLKIAEAGYLVDILPDVVTLYRKHGRGLSSRYVDEYHYGMQVINAYIGHPSYPSGKARLLTRILGPAVIHDKRLAWTLIRQVPVREWDRRFLKRLRYFFFKFPSRRSG</sequence>
<evidence type="ECO:0000259" key="1">
    <source>
        <dbReference type="Pfam" id="PF00535"/>
    </source>
</evidence>
<dbReference type="InterPro" id="IPR029044">
    <property type="entry name" value="Nucleotide-diphossugar_trans"/>
</dbReference>
<comment type="caution">
    <text evidence="2">The sequence shown here is derived from an EMBL/GenBank/DDBJ whole genome shotgun (WGS) entry which is preliminary data.</text>
</comment>
<dbReference type="EMBL" id="JALGRD010000001">
    <property type="protein sequence ID" value="MCJ0971885.1"/>
    <property type="molecule type" value="Genomic_DNA"/>
</dbReference>
<proteinExistence type="predicted"/>
<dbReference type="Proteomes" id="UP001139682">
    <property type="component" value="Unassembled WGS sequence"/>
</dbReference>
<organism evidence="2 3">
    <name type="scientific">Stutzerimonas marianensis</name>
    <dbReference type="NCBI Taxonomy" id="2929513"/>
    <lineage>
        <taxon>Bacteria</taxon>
        <taxon>Pseudomonadati</taxon>
        <taxon>Pseudomonadota</taxon>
        <taxon>Gammaproteobacteria</taxon>
        <taxon>Pseudomonadales</taxon>
        <taxon>Pseudomonadaceae</taxon>
        <taxon>Stutzerimonas</taxon>
    </lineage>
</organism>
<dbReference type="InterPro" id="IPR050834">
    <property type="entry name" value="Glycosyltransf_2"/>
</dbReference>
<evidence type="ECO:0000313" key="2">
    <source>
        <dbReference type="EMBL" id="MCJ0971885.1"/>
    </source>
</evidence>
<dbReference type="RefSeq" id="WP_243604085.1">
    <property type="nucleotide sequence ID" value="NZ_JALGRD010000001.1"/>
</dbReference>
<dbReference type="CDD" id="cd00761">
    <property type="entry name" value="Glyco_tranf_GTA_type"/>
    <property type="match status" value="1"/>
</dbReference>
<keyword evidence="3" id="KW-1185">Reference proteome</keyword>
<protein>
    <submittedName>
        <fullName evidence="2">Glycosyltransferase family 2 protein</fullName>
    </submittedName>
</protein>
<reference evidence="2" key="1">
    <citation type="submission" date="2022-03" db="EMBL/GenBank/DDBJ databases">
        <title>Pseudomonas marianensis sp. nov., a marine bacterium isolated from deep-sea sediments of the Mariana Trench.</title>
        <authorList>
            <person name="Wei Y."/>
        </authorList>
    </citation>
    <scope>NUCLEOTIDE SEQUENCE</scope>
    <source>
        <strain evidence="2">PS1</strain>
    </source>
</reference>
<accession>A0A9X2AQS9</accession>
<dbReference type="AlphaFoldDB" id="A0A9X2AQS9"/>
<gene>
    <name evidence="2" type="ORF">MST27_00700</name>
</gene>
<feature type="domain" description="Glycosyltransferase 2-like" evidence="1">
    <location>
        <begin position="10"/>
        <end position="176"/>
    </location>
</feature>
<dbReference type="SUPFAM" id="SSF53448">
    <property type="entry name" value="Nucleotide-diphospho-sugar transferases"/>
    <property type="match status" value="1"/>
</dbReference>